<dbReference type="PROSITE" id="PS00913">
    <property type="entry name" value="ADH_IRON_1"/>
    <property type="match status" value="1"/>
</dbReference>
<evidence type="ECO:0000259" key="8">
    <source>
        <dbReference type="Pfam" id="PF00465"/>
    </source>
</evidence>
<dbReference type="GO" id="GO:0046872">
    <property type="term" value="F:metal ion binding"/>
    <property type="evidence" value="ECO:0007669"/>
    <property type="project" value="InterPro"/>
</dbReference>
<name>A0A4R8FV73_9RHOB</name>
<reference evidence="13" key="2">
    <citation type="submission" date="2021-01" db="EMBL/GenBank/DDBJ databases">
        <title>Draft genomes of Rhodovulum sulfidophilum.</title>
        <authorList>
            <person name="Guzman M.S."/>
        </authorList>
    </citation>
    <scope>NUCLEOTIDE SEQUENCE [LARGE SCALE GENOMIC DNA]</scope>
    <source>
        <strain evidence="13">AB19</strain>
    </source>
</reference>
<reference evidence="10" key="3">
    <citation type="submission" date="2021-01" db="EMBL/GenBank/DDBJ databases">
        <authorList>
            <person name="Guzman M.S."/>
        </authorList>
    </citation>
    <scope>NUCLEOTIDE SEQUENCE</scope>
    <source>
        <strain evidence="10">AB19</strain>
    </source>
</reference>
<gene>
    <name evidence="11" type="ORF">EV657_106177</name>
    <name evidence="10" type="ORF">JMJ92_07290</name>
</gene>
<comment type="similarity">
    <text evidence="2">Belongs to the iron-containing alcohol dehydrogenase family.</text>
</comment>
<evidence type="ECO:0000256" key="3">
    <source>
        <dbReference type="ARBA" id="ARBA00023002"/>
    </source>
</evidence>
<dbReference type="EMBL" id="JAESIL010000022">
    <property type="protein sequence ID" value="MBL3577959.1"/>
    <property type="molecule type" value="Genomic_DNA"/>
</dbReference>
<protein>
    <recommendedName>
        <fullName evidence="6">Alcohol dehydrogenase 2</fullName>
    </recommendedName>
    <alternativeName>
        <fullName evidence="7">Alcohol dehydrogenase II</fullName>
    </alternativeName>
</protein>
<dbReference type="SUPFAM" id="SSF56796">
    <property type="entry name" value="Dehydroquinate synthase-like"/>
    <property type="match status" value="1"/>
</dbReference>
<dbReference type="FunFam" id="1.20.1090.10:FF:000001">
    <property type="entry name" value="Aldehyde-alcohol dehydrogenase"/>
    <property type="match status" value="1"/>
</dbReference>
<keyword evidence="3" id="KW-0560">Oxidoreductase</keyword>
<evidence type="ECO:0000256" key="5">
    <source>
        <dbReference type="ARBA" id="ARBA00049243"/>
    </source>
</evidence>
<dbReference type="Pfam" id="PF25137">
    <property type="entry name" value="ADH_Fe_C"/>
    <property type="match status" value="1"/>
</dbReference>
<accession>A0A4R8FV73</accession>
<comment type="catalytic activity">
    <reaction evidence="5">
        <text>a primary alcohol + NAD(+) = an aldehyde + NADH + H(+)</text>
        <dbReference type="Rhea" id="RHEA:10736"/>
        <dbReference type="ChEBI" id="CHEBI:15378"/>
        <dbReference type="ChEBI" id="CHEBI:15734"/>
        <dbReference type="ChEBI" id="CHEBI:17478"/>
        <dbReference type="ChEBI" id="CHEBI:57540"/>
        <dbReference type="ChEBI" id="CHEBI:57945"/>
        <dbReference type="EC" id="1.1.1.1"/>
    </reaction>
</comment>
<dbReference type="InterPro" id="IPR039697">
    <property type="entry name" value="Alcohol_dehydrogenase_Fe"/>
</dbReference>
<dbReference type="CDD" id="cd08180">
    <property type="entry name" value="PDD"/>
    <property type="match status" value="1"/>
</dbReference>
<comment type="catalytic activity">
    <reaction evidence="4">
        <text>a secondary alcohol + NAD(+) = a ketone + NADH + H(+)</text>
        <dbReference type="Rhea" id="RHEA:10740"/>
        <dbReference type="ChEBI" id="CHEBI:15378"/>
        <dbReference type="ChEBI" id="CHEBI:17087"/>
        <dbReference type="ChEBI" id="CHEBI:35681"/>
        <dbReference type="ChEBI" id="CHEBI:57540"/>
        <dbReference type="ChEBI" id="CHEBI:57945"/>
        <dbReference type="EC" id="1.1.1.1"/>
    </reaction>
</comment>
<sequence>MTRYQSFHPRTEIVFGPGLLDRLHAYRGQKVGIVTDAFMAQSGALDRVKASLKGCDVLVFDEAIPEPPLDTVSRGARLLADFGPDVILALGGGSPIDAGKAILAIVRQMAEGRYIPFVAIPTTSGTGSEVTSFAVISDPANGRKFPLISEELVPDVALLDPEFVRTAPPKVTADTGMDVITHAIEAVVATGANHFTDAFAEKALALAFAFLPRCFANGDDIEARDAMHQASCLAGLAFSAAGLGINHSLAHALGGRLHVVHGRVNAVLMPLVIAWNAEEPEAAERYARIARLIGLDVPSTRAGVGALIHEIQGLNARFGIPSSLRGLGTDMEEFSHARSQIAAAALADACTTSNPRKPSQADLDALLMQVGG</sequence>
<dbReference type="AlphaFoldDB" id="A0A4R8FV73"/>
<dbReference type="GO" id="GO:0004022">
    <property type="term" value="F:alcohol dehydrogenase (NAD+) activity"/>
    <property type="evidence" value="ECO:0007669"/>
    <property type="project" value="UniProtKB-EC"/>
</dbReference>
<evidence type="ECO:0000256" key="7">
    <source>
        <dbReference type="ARBA" id="ARBA00076680"/>
    </source>
</evidence>
<comment type="caution">
    <text evidence="11">The sequence shown here is derived from an EMBL/GenBank/DDBJ whole genome shotgun (WGS) entry which is preliminary data.</text>
</comment>
<dbReference type="Pfam" id="PF00465">
    <property type="entry name" value="Fe-ADH"/>
    <property type="match status" value="1"/>
</dbReference>
<evidence type="ECO:0000256" key="6">
    <source>
        <dbReference type="ARBA" id="ARBA00074848"/>
    </source>
</evidence>
<feature type="domain" description="Fe-containing alcohol dehydrogenase-like C-terminal" evidence="9">
    <location>
        <begin position="172"/>
        <end position="368"/>
    </location>
</feature>
<feature type="domain" description="Alcohol dehydrogenase iron-type/glycerol dehydrogenase GldA" evidence="8">
    <location>
        <begin position="11"/>
        <end position="161"/>
    </location>
</feature>
<dbReference type="EMBL" id="SOEB01000006">
    <property type="protein sequence ID" value="TDX30692.1"/>
    <property type="molecule type" value="Genomic_DNA"/>
</dbReference>
<evidence type="ECO:0000313" key="11">
    <source>
        <dbReference type="EMBL" id="TDX30692.1"/>
    </source>
</evidence>
<dbReference type="PANTHER" id="PTHR11496">
    <property type="entry name" value="ALCOHOL DEHYDROGENASE"/>
    <property type="match status" value="1"/>
</dbReference>
<dbReference type="Gene3D" id="3.40.50.1970">
    <property type="match status" value="1"/>
</dbReference>
<evidence type="ECO:0000313" key="13">
    <source>
        <dbReference type="Proteomes" id="UP000635853"/>
    </source>
</evidence>
<evidence type="ECO:0000256" key="4">
    <source>
        <dbReference type="ARBA" id="ARBA00049164"/>
    </source>
</evidence>
<evidence type="ECO:0000313" key="10">
    <source>
        <dbReference type="EMBL" id="MBL3577959.1"/>
    </source>
</evidence>
<evidence type="ECO:0000259" key="9">
    <source>
        <dbReference type="Pfam" id="PF25137"/>
    </source>
</evidence>
<dbReference type="Gene3D" id="1.20.1090.10">
    <property type="entry name" value="Dehydroquinate synthase-like - alpha domain"/>
    <property type="match status" value="1"/>
</dbReference>
<dbReference type="Proteomes" id="UP000635853">
    <property type="component" value="Unassembled WGS sequence"/>
</dbReference>
<organism evidence="11 12">
    <name type="scientific">Rhodovulum visakhapatnamense</name>
    <dbReference type="NCBI Taxonomy" id="364297"/>
    <lineage>
        <taxon>Bacteria</taxon>
        <taxon>Pseudomonadati</taxon>
        <taxon>Pseudomonadota</taxon>
        <taxon>Alphaproteobacteria</taxon>
        <taxon>Rhodobacterales</taxon>
        <taxon>Paracoccaceae</taxon>
        <taxon>Rhodovulum</taxon>
    </lineage>
</organism>
<dbReference type="PANTHER" id="PTHR11496:SF83">
    <property type="entry name" value="HYDROXYACID-OXOACID TRANSHYDROGENASE, MITOCHONDRIAL"/>
    <property type="match status" value="1"/>
</dbReference>
<comment type="cofactor">
    <cofactor evidence="1">
        <name>Fe cation</name>
        <dbReference type="ChEBI" id="CHEBI:24875"/>
    </cofactor>
</comment>
<dbReference type="FunFam" id="3.40.50.1970:FF:000003">
    <property type="entry name" value="Alcohol dehydrogenase, iron-containing"/>
    <property type="match status" value="1"/>
</dbReference>
<evidence type="ECO:0000313" key="12">
    <source>
        <dbReference type="Proteomes" id="UP000295484"/>
    </source>
</evidence>
<reference evidence="11 12" key="1">
    <citation type="submission" date="2019-03" db="EMBL/GenBank/DDBJ databases">
        <title>Genomic Encyclopedia of Type Strains, Phase IV (KMG-IV): sequencing the most valuable type-strain genomes for metagenomic binning, comparative biology and taxonomic classification.</title>
        <authorList>
            <person name="Goeker M."/>
        </authorList>
    </citation>
    <scope>NUCLEOTIDE SEQUENCE [LARGE SCALE GENOMIC DNA]</scope>
    <source>
        <strain evidence="11 12">JA181</strain>
    </source>
</reference>
<dbReference type="InterPro" id="IPR018211">
    <property type="entry name" value="ADH_Fe_CS"/>
</dbReference>
<dbReference type="InterPro" id="IPR056798">
    <property type="entry name" value="ADH_Fe_C"/>
</dbReference>
<dbReference type="Proteomes" id="UP000295484">
    <property type="component" value="Unassembled WGS sequence"/>
</dbReference>
<dbReference type="InterPro" id="IPR001670">
    <property type="entry name" value="ADH_Fe/GldA"/>
</dbReference>
<keyword evidence="13" id="KW-1185">Reference proteome</keyword>
<evidence type="ECO:0000256" key="1">
    <source>
        <dbReference type="ARBA" id="ARBA00001962"/>
    </source>
</evidence>
<dbReference type="RefSeq" id="WP_075787137.1">
    <property type="nucleotide sequence ID" value="NZ_JAESIL010000022.1"/>
</dbReference>
<proteinExistence type="inferred from homology"/>
<evidence type="ECO:0000256" key="2">
    <source>
        <dbReference type="ARBA" id="ARBA00007358"/>
    </source>
</evidence>